<evidence type="ECO:0000256" key="3">
    <source>
        <dbReference type="ARBA" id="ARBA00023163"/>
    </source>
</evidence>
<dbReference type="PANTHER" id="PTHR46796:SF13">
    <property type="entry name" value="HTH-TYPE TRANSCRIPTIONAL ACTIVATOR RHAS"/>
    <property type="match status" value="1"/>
</dbReference>
<evidence type="ECO:0000313" key="5">
    <source>
        <dbReference type="EMBL" id="QHT66234.1"/>
    </source>
</evidence>
<dbReference type="PANTHER" id="PTHR46796">
    <property type="entry name" value="HTH-TYPE TRANSCRIPTIONAL ACTIVATOR RHAS-RELATED"/>
    <property type="match status" value="1"/>
</dbReference>
<gene>
    <name evidence="5" type="ORF">GXP67_05940</name>
</gene>
<dbReference type="InterPro" id="IPR050204">
    <property type="entry name" value="AraC_XylS_family_regulators"/>
</dbReference>
<evidence type="ECO:0000256" key="2">
    <source>
        <dbReference type="ARBA" id="ARBA00023125"/>
    </source>
</evidence>
<keyword evidence="3" id="KW-0804">Transcription</keyword>
<proteinExistence type="predicted"/>
<reference evidence="5 6" key="1">
    <citation type="submission" date="2020-01" db="EMBL/GenBank/DDBJ databases">
        <authorList>
            <person name="Kim M.K."/>
        </authorList>
    </citation>
    <scope>NUCLEOTIDE SEQUENCE [LARGE SCALE GENOMIC DNA]</scope>
    <source>
        <strain evidence="5 6">172606-1</strain>
    </source>
</reference>
<name>A0A6C0GEI5_9BACT</name>
<dbReference type="KEGG" id="rhoz:GXP67_05940"/>
<organism evidence="5 6">
    <name type="scientific">Rhodocytophaga rosea</name>
    <dbReference type="NCBI Taxonomy" id="2704465"/>
    <lineage>
        <taxon>Bacteria</taxon>
        <taxon>Pseudomonadati</taxon>
        <taxon>Bacteroidota</taxon>
        <taxon>Cytophagia</taxon>
        <taxon>Cytophagales</taxon>
        <taxon>Rhodocytophagaceae</taxon>
        <taxon>Rhodocytophaga</taxon>
    </lineage>
</organism>
<dbReference type="EMBL" id="CP048222">
    <property type="protein sequence ID" value="QHT66234.1"/>
    <property type="molecule type" value="Genomic_DNA"/>
</dbReference>
<evidence type="ECO:0000313" key="6">
    <source>
        <dbReference type="Proteomes" id="UP000480178"/>
    </source>
</evidence>
<dbReference type="InterPro" id="IPR018060">
    <property type="entry name" value="HTH_AraC"/>
</dbReference>
<dbReference type="GO" id="GO:0003700">
    <property type="term" value="F:DNA-binding transcription factor activity"/>
    <property type="evidence" value="ECO:0007669"/>
    <property type="project" value="InterPro"/>
</dbReference>
<dbReference type="Pfam" id="PF12833">
    <property type="entry name" value="HTH_18"/>
    <property type="match status" value="1"/>
</dbReference>
<keyword evidence="2" id="KW-0238">DNA-binding</keyword>
<protein>
    <submittedName>
        <fullName evidence="5">AraC family transcriptional regulator</fullName>
    </submittedName>
</protein>
<feature type="domain" description="HTH araC/xylS-type" evidence="4">
    <location>
        <begin position="164"/>
        <end position="262"/>
    </location>
</feature>
<dbReference type="SMART" id="SM00342">
    <property type="entry name" value="HTH_ARAC"/>
    <property type="match status" value="1"/>
</dbReference>
<evidence type="ECO:0000256" key="1">
    <source>
        <dbReference type="ARBA" id="ARBA00023015"/>
    </source>
</evidence>
<dbReference type="AlphaFoldDB" id="A0A6C0GEI5"/>
<keyword evidence="1" id="KW-0805">Transcription regulation</keyword>
<accession>A0A6C0GEI5</accession>
<dbReference type="RefSeq" id="WP_162442298.1">
    <property type="nucleotide sequence ID" value="NZ_CP048222.1"/>
</dbReference>
<sequence length="275" mass="32112">MLLKGFLPSPLLREYLENIGIVHLVFPPNEPVPVKAYTPKTGDSIEFFLRDPEYVVYPGEHKKTKRPQVFIHGQHTFVTHRYVGREFLYLNIKFQPGVLYRLTGIPSYQLTNTYIDAEAVFSSEIRQLTEQLKNAESYAEMIERAESFVWRLVRRSQKDAHGIDRAAQFLLQHTNPVSMDWLANQSCLSQRQFERKFRERMGIPASLLARISRFDKAFLMKKAHPKKDWLSIALQCGYYDYQHLVRDYKVITGLTPPSFFGLDNQAPERLFGLHE</sequence>
<dbReference type="Gene3D" id="1.10.10.60">
    <property type="entry name" value="Homeodomain-like"/>
    <property type="match status" value="1"/>
</dbReference>
<keyword evidence="6" id="KW-1185">Reference proteome</keyword>
<dbReference type="Proteomes" id="UP000480178">
    <property type="component" value="Chromosome"/>
</dbReference>
<evidence type="ECO:0000259" key="4">
    <source>
        <dbReference type="PROSITE" id="PS01124"/>
    </source>
</evidence>
<dbReference type="PROSITE" id="PS01124">
    <property type="entry name" value="HTH_ARAC_FAMILY_2"/>
    <property type="match status" value="1"/>
</dbReference>
<dbReference type="GO" id="GO:0043565">
    <property type="term" value="F:sequence-specific DNA binding"/>
    <property type="evidence" value="ECO:0007669"/>
    <property type="project" value="InterPro"/>
</dbReference>